<sequence>MGMVTHRIKCDGYIYVVLGIFLVSQIRYNDVYLVGIKIELSHVFWYMLIILF</sequence>
<feature type="transmembrane region" description="Helical" evidence="1">
    <location>
        <begin position="12"/>
        <end position="28"/>
    </location>
</feature>
<name>A0A9K3NG78_HELAN</name>
<keyword evidence="1" id="KW-0472">Membrane</keyword>
<protein>
    <submittedName>
        <fullName evidence="2">Uncharacterized protein</fullName>
    </submittedName>
</protein>
<evidence type="ECO:0000256" key="1">
    <source>
        <dbReference type="SAM" id="Phobius"/>
    </source>
</evidence>
<dbReference type="Proteomes" id="UP000215914">
    <property type="component" value="Unassembled WGS sequence"/>
</dbReference>
<keyword evidence="3" id="KW-1185">Reference proteome</keyword>
<reference evidence="2" key="1">
    <citation type="journal article" date="2017" name="Nature">
        <title>The sunflower genome provides insights into oil metabolism, flowering and Asterid evolution.</title>
        <authorList>
            <person name="Badouin H."/>
            <person name="Gouzy J."/>
            <person name="Grassa C.J."/>
            <person name="Murat F."/>
            <person name="Staton S.E."/>
            <person name="Cottret L."/>
            <person name="Lelandais-Briere C."/>
            <person name="Owens G.L."/>
            <person name="Carrere S."/>
            <person name="Mayjonade B."/>
            <person name="Legrand L."/>
            <person name="Gill N."/>
            <person name="Kane N.C."/>
            <person name="Bowers J.E."/>
            <person name="Hubner S."/>
            <person name="Bellec A."/>
            <person name="Berard A."/>
            <person name="Berges H."/>
            <person name="Blanchet N."/>
            <person name="Boniface M.C."/>
            <person name="Brunel D."/>
            <person name="Catrice O."/>
            <person name="Chaidir N."/>
            <person name="Claudel C."/>
            <person name="Donnadieu C."/>
            <person name="Faraut T."/>
            <person name="Fievet G."/>
            <person name="Helmstetter N."/>
            <person name="King M."/>
            <person name="Knapp S.J."/>
            <person name="Lai Z."/>
            <person name="Le Paslier M.C."/>
            <person name="Lippi Y."/>
            <person name="Lorenzon L."/>
            <person name="Mandel J.R."/>
            <person name="Marage G."/>
            <person name="Marchand G."/>
            <person name="Marquand E."/>
            <person name="Bret-Mestries E."/>
            <person name="Morien E."/>
            <person name="Nambeesan S."/>
            <person name="Nguyen T."/>
            <person name="Pegot-Espagnet P."/>
            <person name="Pouilly N."/>
            <person name="Raftis F."/>
            <person name="Sallet E."/>
            <person name="Schiex T."/>
            <person name="Thomas J."/>
            <person name="Vandecasteele C."/>
            <person name="Vares D."/>
            <person name="Vear F."/>
            <person name="Vautrin S."/>
            <person name="Crespi M."/>
            <person name="Mangin B."/>
            <person name="Burke J.M."/>
            <person name="Salse J."/>
            <person name="Munos S."/>
            <person name="Vincourt P."/>
            <person name="Rieseberg L.H."/>
            <person name="Langlade N.B."/>
        </authorList>
    </citation>
    <scope>NUCLEOTIDE SEQUENCE</scope>
    <source>
        <tissue evidence="2">Leaves</tissue>
    </source>
</reference>
<comment type="caution">
    <text evidence="2">The sequence shown here is derived from an EMBL/GenBank/DDBJ whole genome shotgun (WGS) entry which is preliminary data.</text>
</comment>
<proteinExistence type="predicted"/>
<evidence type="ECO:0000313" key="2">
    <source>
        <dbReference type="EMBL" id="KAF5799114.1"/>
    </source>
</evidence>
<gene>
    <name evidence="2" type="ORF">HanXRQr2_Chr07g0300841</name>
</gene>
<keyword evidence="1" id="KW-1133">Transmembrane helix</keyword>
<accession>A0A9K3NG78</accession>
<reference evidence="2" key="2">
    <citation type="submission" date="2020-06" db="EMBL/GenBank/DDBJ databases">
        <title>Helianthus annuus Genome sequencing and assembly Release 2.</title>
        <authorList>
            <person name="Gouzy J."/>
            <person name="Langlade N."/>
            <person name="Munos S."/>
        </authorList>
    </citation>
    <scope>NUCLEOTIDE SEQUENCE</scope>
    <source>
        <tissue evidence="2">Leaves</tissue>
    </source>
</reference>
<organism evidence="2 3">
    <name type="scientific">Helianthus annuus</name>
    <name type="common">Common sunflower</name>
    <dbReference type="NCBI Taxonomy" id="4232"/>
    <lineage>
        <taxon>Eukaryota</taxon>
        <taxon>Viridiplantae</taxon>
        <taxon>Streptophyta</taxon>
        <taxon>Embryophyta</taxon>
        <taxon>Tracheophyta</taxon>
        <taxon>Spermatophyta</taxon>
        <taxon>Magnoliopsida</taxon>
        <taxon>eudicotyledons</taxon>
        <taxon>Gunneridae</taxon>
        <taxon>Pentapetalae</taxon>
        <taxon>asterids</taxon>
        <taxon>campanulids</taxon>
        <taxon>Asterales</taxon>
        <taxon>Asteraceae</taxon>
        <taxon>Asteroideae</taxon>
        <taxon>Heliantheae alliance</taxon>
        <taxon>Heliantheae</taxon>
        <taxon>Helianthus</taxon>
    </lineage>
</organism>
<dbReference type="EMBL" id="MNCJ02000322">
    <property type="protein sequence ID" value="KAF5799114.1"/>
    <property type="molecule type" value="Genomic_DNA"/>
</dbReference>
<keyword evidence="1" id="KW-0812">Transmembrane</keyword>
<dbReference type="AlphaFoldDB" id="A0A9K3NG78"/>
<dbReference type="Gramene" id="mRNA:HanXRQr2_Chr07g0300841">
    <property type="protein sequence ID" value="mRNA:HanXRQr2_Chr07g0300841"/>
    <property type="gene ID" value="HanXRQr2_Chr07g0300841"/>
</dbReference>
<evidence type="ECO:0000313" key="3">
    <source>
        <dbReference type="Proteomes" id="UP000215914"/>
    </source>
</evidence>